<evidence type="ECO:0000313" key="3">
    <source>
        <dbReference type="Proteomes" id="UP001205843"/>
    </source>
</evidence>
<protein>
    <submittedName>
        <fullName evidence="2">GNAT superfamily N-acetyltransferase</fullName>
    </submittedName>
</protein>
<dbReference type="GO" id="GO:0016747">
    <property type="term" value="F:acyltransferase activity, transferring groups other than amino-acyl groups"/>
    <property type="evidence" value="ECO:0007669"/>
    <property type="project" value="InterPro"/>
</dbReference>
<dbReference type="EMBL" id="JALJXV010000007">
    <property type="protein sequence ID" value="MCP1675984.1"/>
    <property type="molecule type" value="Genomic_DNA"/>
</dbReference>
<dbReference type="CDD" id="cd04301">
    <property type="entry name" value="NAT_SF"/>
    <property type="match status" value="1"/>
</dbReference>
<dbReference type="SUPFAM" id="SSF55729">
    <property type="entry name" value="Acyl-CoA N-acyltransferases (Nat)"/>
    <property type="match status" value="1"/>
</dbReference>
<sequence>MSEFSTGPLRQDERESWGALFDGYAAFYKLTMTREIADRVWGWLHDPHHPLECLGVRTRDGSLIGIAHVRACPRPLGGCDVGFLDDMFVAPELRGSGAADALFDGLEALARERDWPAIRWITQHYNARGRAFYDRYTGGPSDFIMYQRQLA</sequence>
<dbReference type="Proteomes" id="UP001205843">
    <property type="component" value="Unassembled WGS sequence"/>
</dbReference>
<dbReference type="InterPro" id="IPR000182">
    <property type="entry name" value="GNAT_dom"/>
</dbReference>
<dbReference type="AlphaFoldDB" id="A0AAE3G5F6"/>
<reference evidence="2" key="1">
    <citation type="submission" date="2022-03" db="EMBL/GenBank/DDBJ databases">
        <title>Genomic Encyclopedia of Type Strains, Phase III (KMG-III): the genomes of soil and plant-associated and newly described type strains.</title>
        <authorList>
            <person name="Whitman W."/>
        </authorList>
    </citation>
    <scope>NUCLEOTIDE SEQUENCE</scope>
    <source>
        <strain evidence="2">ANL 6-2</strain>
    </source>
</reference>
<evidence type="ECO:0000313" key="2">
    <source>
        <dbReference type="EMBL" id="MCP1675984.1"/>
    </source>
</evidence>
<evidence type="ECO:0000259" key="1">
    <source>
        <dbReference type="PROSITE" id="PS51186"/>
    </source>
</evidence>
<dbReference type="Gene3D" id="3.40.630.30">
    <property type="match status" value="1"/>
</dbReference>
<name>A0AAE3G5F6_9GAMM</name>
<dbReference type="Pfam" id="PF00583">
    <property type="entry name" value="Acetyltransf_1"/>
    <property type="match status" value="1"/>
</dbReference>
<feature type="domain" description="N-acetyltransferase" evidence="1">
    <location>
        <begin position="7"/>
        <end position="151"/>
    </location>
</feature>
<gene>
    <name evidence="2" type="ORF">J2T57_003139</name>
</gene>
<comment type="caution">
    <text evidence="2">The sequence shown here is derived from an EMBL/GenBank/DDBJ whole genome shotgun (WGS) entry which is preliminary data.</text>
</comment>
<dbReference type="RefSeq" id="WP_253480399.1">
    <property type="nucleotide sequence ID" value="NZ_JALJXV010000007.1"/>
</dbReference>
<organism evidence="2 3">
    <name type="scientific">Natronocella acetinitrilica</name>
    <dbReference type="NCBI Taxonomy" id="414046"/>
    <lineage>
        <taxon>Bacteria</taxon>
        <taxon>Pseudomonadati</taxon>
        <taxon>Pseudomonadota</taxon>
        <taxon>Gammaproteobacteria</taxon>
        <taxon>Chromatiales</taxon>
        <taxon>Ectothiorhodospiraceae</taxon>
        <taxon>Natronocella</taxon>
    </lineage>
</organism>
<keyword evidence="3" id="KW-1185">Reference proteome</keyword>
<dbReference type="PROSITE" id="PS51186">
    <property type="entry name" value="GNAT"/>
    <property type="match status" value="1"/>
</dbReference>
<accession>A0AAE3G5F6</accession>
<proteinExistence type="predicted"/>
<dbReference type="InterPro" id="IPR016181">
    <property type="entry name" value="Acyl_CoA_acyltransferase"/>
</dbReference>